<dbReference type="PANTHER" id="PTHR47706">
    <property type="entry name" value="NMRA-LIKE FAMILY PROTEIN"/>
    <property type="match status" value="1"/>
</dbReference>
<keyword evidence="3" id="KW-0560">Oxidoreductase</keyword>
<evidence type="ECO:0000313" key="6">
    <source>
        <dbReference type="Proteomes" id="UP000800036"/>
    </source>
</evidence>
<accession>A0A6A5VHQ7</accession>
<dbReference type="Pfam" id="PF13460">
    <property type="entry name" value="NAD_binding_10"/>
    <property type="match status" value="1"/>
</dbReference>
<dbReference type="OrthoDB" id="9974981at2759"/>
<proteinExistence type="inferred from homology"/>
<keyword evidence="2" id="KW-0521">NADP</keyword>
<evidence type="ECO:0000313" key="5">
    <source>
        <dbReference type="EMBL" id="KAF1976721.1"/>
    </source>
</evidence>
<dbReference type="InterPro" id="IPR036291">
    <property type="entry name" value="NAD(P)-bd_dom_sf"/>
</dbReference>
<dbReference type="InterPro" id="IPR051609">
    <property type="entry name" value="NmrA/Isoflavone_reductase-like"/>
</dbReference>
<organism evidence="5 6">
    <name type="scientific">Bimuria novae-zelandiae CBS 107.79</name>
    <dbReference type="NCBI Taxonomy" id="1447943"/>
    <lineage>
        <taxon>Eukaryota</taxon>
        <taxon>Fungi</taxon>
        <taxon>Dikarya</taxon>
        <taxon>Ascomycota</taxon>
        <taxon>Pezizomycotina</taxon>
        <taxon>Dothideomycetes</taxon>
        <taxon>Pleosporomycetidae</taxon>
        <taxon>Pleosporales</taxon>
        <taxon>Massarineae</taxon>
        <taxon>Didymosphaeriaceae</taxon>
        <taxon>Bimuria</taxon>
    </lineage>
</organism>
<feature type="domain" description="NAD(P)-binding" evidence="4">
    <location>
        <begin position="12"/>
        <end position="156"/>
    </location>
</feature>
<evidence type="ECO:0000256" key="1">
    <source>
        <dbReference type="ARBA" id="ARBA00005725"/>
    </source>
</evidence>
<comment type="similarity">
    <text evidence="1">Belongs to the NmrA-type oxidoreductase family. Isoflavone reductase subfamily.</text>
</comment>
<keyword evidence="6" id="KW-1185">Reference proteome</keyword>
<dbReference type="InterPro" id="IPR045312">
    <property type="entry name" value="PCBER-like"/>
</dbReference>
<dbReference type="Gene3D" id="3.40.50.720">
    <property type="entry name" value="NAD(P)-binding Rossmann-like Domain"/>
    <property type="match status" value="1"/>
</dbReference>
<dbReference type="GO" id="GO:0016491">
    <property type="term" value="F:oxidoreductase activity"/>
    <property type="evidence" value="ECO:0007669"/>
    <property type="project" value="UniProtKB-KW"/>
</dbReference>
<dbReference type="SUPFAM" id="SSF51735">
    <property type="entry name" value="NAD(P)-binding Rossmann-fold domains"/>
    <property type="match status" value="1"/>
</dbReference>
<evidence type="ECO:0000256" key="3">
    <source>
        <dbReference type="ARBA" id="ARBA00023002"/>
    </source>
</evidence>
<evidence type="ECO:0000256" key="2">
    <source>
        <dbReference type="ARBA" id="ARBA00022857"/>
    </source>
</evidence>
<dbReference type="PANTHER" id="PTHR47706:SF10">
    <property type="entry name" value="NMRA-LIKE DOMAIN-CONTAINING PROTEIN"/>
    <property type="match status" value="1"/>
</dbReference>
<dbReference type="AlphaFoldDB" id="A0A6A5VHQ7"/>
<dbReference type="Proteomes" id="UP000800036">
    <property type="component" value="Unassembled WGS sequence"/>
</dbReference>
<protein>
    <submittedName>
        <fullName evidence="5">Isoflavone reductase family protein</fullName>
    </submittedName>
</protein>
<sequence length="316" mass="33892">MTTPLKSILIIGATGSVGRPILSALLAEPSFTVTILTRASSSAKFPAGVPVKTISDAYTTAELTTAFTGHDAVVSAISTGPVTKDDLAFRIIDACLAAGVRRLIPSEFGANNLDPRATSLVPVYALKGKMLKYLIERAAASKGKLTWTSISCGSWLDWGLNPAASGNFLGIDVKRRKATIWDSGRARFSVTTSGNTGFAVARALLHPELSENKQIFLSDFVTTPREILESLERQTGEKWAVEEKQSAPRIRELKAQFDAGDFNATFGLLALSFVGDVEVGYDFEKEGKVWNGELGLPVQRLDEVVKGAIELAKAAE</sequence>
<dbReference type="EMBL" id="ML976665">
    <property type="protein sequence ID" value="KAF1976721.1"/>
    <property type="molecule type" value="Genomic_DNA"/>
</dbReference>
<evidence type="ECO:0000259" key="4">
    <source>
        <dbReference type="Pfam" id="PF13460"/>
    </source>
</evidence>
<reference evidence="5" key="1">
    <citation type="journal article" date="2020" name="Stud. Mycol.">
        <title>101 Dothideomycetes genomes: a test case for predicting lifestyles and emergence of pathogens.</title>
        <authorList>
            <person name="Haridas S."/>
            <person name="Albert R."/>
            <person name="Binder M."/>
            <person name="Bloem J."/>
            <person name="Labutti K."/>
            <person name="Salamov A."/>
            <person name="Andreopoulos B."/>
            <person name="Baker S."/>
            <person name="Barry K."/>
            <person name="Bills G."/>
            <person name="Bluhm B."/>
            <person name="Cannon C."/>
            <person name="Castanera R."/>
            <person name="Culley D."/>
            <person name="Daum C."/>
            <person name="Ezra D."/>
            <person name="Gonzalez J."/>
            <person name="Henrissat B."/>
            <person name="Kuo A."/>
            <person name="Liang C."/>
            <person name="Lipzen A."/>
            <person name="Lutzoni F."/>
            <person name="Magnuson J."/>
            <person name="Mondo S."/>
            <person name="Nolan M."/>
            <person name="Ohm R."/>
            <person name="Pangilinan J."/>
            <person name="Park H.-J."/>
            <person name="Ramirez L."/>
            <person name="Alfaro M."/>
            <person name="Sun H."/>
            <person name="Tritt A."/>
            <person name="Yoshinaga Y."/>
            <person name="Zwiers L.-H."/>
            <person name="Turgeon B."/>
            <person name="Goodwin S."/>
            <person name="Spatafora J."/>
            <person name="Crous P."/>
            <person name="Grigoriev I."/>
        </authorList>
    </citation>
    <scope>NUCLEOTIDE SEQUENCE</scope>
    <source>
        <strain evidence="5">CBS 107.79</strain>
    </source>
</reference>
<name>A0A6A5VHQ7_9PLEO</name>
<dbReference type="CDD" id="cd05259">
    <property type="entry name" value="PCBER_SDR_a"/>
    <property type="match status" value="1"/>
</dbReference>
<dbReference type="InterPro" id="IPR016040">
    <property type="entry name" value="NAD(P)-bd_dom"/>
</dbReference>
<gene>
    <name evidence="5" type="ORF">BU23DRAFT_11431</name>
</gene>